<evidence type="ECO:0000313" key="6">
    <source>
        <dbReference type="EMBL" id="CAE8607607.1"/>
    </source>
</evidence>
<feature type="domain" description="Translation initiation factor 3 C-terminal" evidence="4">
    <location>
        <begin position="199"/>
        <end position="263"/>
    </location>
</feature>
<gene>
    <name evidence="6" type="ORF">PGLA1383_LOCUS25525</name>
    <name evidence="7" type="ORF">PGLA1383_LOCUS51310</name>
</gene>
<evidence type="ECO:0000313" key="8">
    <source>
        <dbReference type="Proteomes" id="UP000654075"/>
    </source>
</evidence>
<dbReference type="GO" id="GO:0043022">
    <property type="term" value="F:ribosome binding"/>
    <property type="evidence" value="ECO:0007669"/>
    <property type="project" value="TreeGrafter"/>
</dbReference>
<evidence type="ECO:0000259" key="4">
    <source>
        <dbReference type="Pfam" id="PF00707"/>
    </source>
</evidence>
<dbReference type="GO" id="GO:0032790">
    <property type="term" value="P:ribosome disassembly"/>
    <property type="evidence" value="ECO:0007669"/>
    <property type="project" value="TreeGrafter"/>
</dbReference>
<dbReference type="GO" id="GO:0003743">
    <property type="term" value="F:translation initiation factor activity"/>
    <property type="evidence" value="ECO:0007669"/>
    <property type="project" value="UniProtKB-KW"/>
</dbReference>
<keyword evidence="8" id="KW-1185">Reference proteome</keyword>
<dbReference type="InterPro" id="IPR019814">
    <property type="entry name" value="Translation_initiation_fac_3_N"/>
</dbReference>
<dbReference type="SUPFAM" id="SSF54364">
    <property type="entry name" value="Translation initiation factor IF3, N-terminal domain"/>
    <property type="match status" value="1"/>
</dbReference>
<dbReference type="PANTHER" id="PTHR10938">
    <property type="entry name" value="TRANSLATION INITIATION FACTOR IF-3"/>
    <property type="match status" value="1"/>
</dbReference>
<accession>A0A813FB74</accession>
<name>A0A813FB74_POLGL</name>
<organism evidence="6 8">
    <name type="scientific">Polarella glacialis</name>
    <name type="common">Dinoflagellate</name>
    <dbReference type="NCBI Taxonomy" id="89957"/>
    <lineage>
        <taxon>Eukaryota</taxon>
        <taxon>Sar</taxon>
        <taxon>Alveolata</taxon>
        <taxon>Dinophyceae</taxon>
        <taxon>Suessiales</taxon>
        <taxon>Suessiaceae</taxon>
        <taxon>Polarella</taxon>
    </lineage>
</organism>
<dbReference type="InterPro" id="IPR036787">
    <property type="entry name" value="T_IF-3_N_sf"/>
</dbReference>
<dbReference type="GO" id="GO:0070124">
    <property type="term" value="P:mitochondrial translational initiation"/>
    <property type="evidence" value="ECO:0007669"/>
    <property type="project" value="TreeGrafter"/>
</dbReference>
<dbReference type="Proteomes" id="UP000654075">
    <property type="component" value="Unassembled WGS sequence"/>
</dbReference>
<dbReference type="EMBL" id="CAJNNV010031339">
    <property type="protein sequence ID" value="CAE8635734.1"/>
    <property type="molecule type" value="Genomic_DNA"/>
</dbReference>
<dbReference type="OrthoDB" id="333341at2759"/>
<dbReference type="AlphaFoldDB" id="A0A813FB74"/>
<sequence length="364" mass="40595">MASVLRQFPTLRFISRQCFQDLPIASRGFHHAPADKGRSSCGGSSSYGGSCSSSSSFGLNSGSIRGNSLVKFRPPNWPTWPPGSHAAKALPSAHCVLAVRFLSSSSVHEILANGDIPFPLVRVVDDNGLVGDFKLGEALAIARQRSTDLVVLSGEVQPPLCRLVGLSIYIEELDRKAAAQEGQKRERRLREFSFDPALKVKGMRFTALVDEHDLERKVNQVRKFLEKGHRVEARIIQGRAVAEDVLDLGLRIIAEVRDIAKPEYFEESIRELQLAVNQPKSMKRRFSLSAPDELRVRLWPCSPEQAASFQLPAHIMGPRRRKGATIIGIDDPEIDELAWKENRKPHTRKKGFTKVDLERATFDD</sequence>
<evidence type="ECO:0000256" key="1">
    <source>
        <dbReference type="ARBA" id="ARBA00005439"/>
    </source>
</evidence>
<dbReference type="SUPFAM" id="SSF55200">
    <property type="entry name" value="Translation initiation factor IF3, C-terminal domain"/>
    <property type="match status" value="1"/>
</dbReference>
<feature type="domain" description="Translation initiation factor 3 N-terminal" evidence="5">
    <location>
        <begin position="113"/>
        <end position="178"/>
    </location>
</feature>
<dbReference type="Gene3D" id="3.10.20.80">
    <property type="entry name" value="Translation initiation factor 3 (IF-3), N-terminal domain"/>
    <property type="match status" value="1"/>
</dbReference>
<dbReference type="NCBIfam" id="TIGR00168">
    <property type="entry name" value="infC"/>
    <property type="match status" value="1"/>
</dbReference>
<dbReference type="InterPro" id="IPR036788">
    <property type="entry name" value="T_IF-3_C_sf"/>
</dbReference>
<dbReference type="Pfam" id="PF00707">
    <property type="entry name" value="IF3_C"/>
    <property type="match status" value="1"/>
</dbReference>
<keyword evidence="2" id="KW-0396">Initiation factor</keyword>
<protein>
    <recommendedName>
        <fullName evidence="9">Translation initiation factor IF-3</fullName>
    </recommendedName>
</protein>
<dbReference type="GO" id="GO:0005739">
    <property type="term" value="C:mitochondrion"/>
    <property type="evidence" value="ECO:0007669"/>
    <property type="project" value="TreeGrafter"/>
</dbReference>
<dbReference type="EMBL" id="CAJNNV010021903">
    <property type="protein sequence ID" value="CAE8607607.1"/>
    <property type="molecule type" value="Genomic_DNA"/>
</dbReference>
<reference evidence="6" key="1">
    <citation type="submission" date="2021-02" db="EMBL/GenBank/DDBJ databases">
        <authorList>
            <person name="Dougan E. K."/>
            <person name="Rhodes N."/>
            <person name="Thang M."/>
            <person name="Chan C."/>
        </authorList>
    </citation>
    <scope>NUCLEOTIDE SEQUENCE</scope>
</reference>
<dbReference type="InterPro" id="IPR019815">
    <property type="entry name" value="Translation_initiation_fac_3_C"/>
</dbReference>
<proteinExistence type="inferred from homology"/>
<dbReference type="PANTHER" id="PTHR10938:SF0">
    <property type="entry name" value="TRANSLATION INITIATION FACTOR IF-3, MITOCHONDRIAL"/>
    <property type="match status" value="1"/>
</dbReference>
<keyword evidence="3" id="KW-0648">Protein biosynthesis</keyword>
<evidence type="ECO:0008006" key="9">
    <source>
        <dbReference type="Google" id="ProtNLM"/>
    </source>
</evidence>
<comment type="caution">
    <text evidence="6">The sequence shown here is derived from an EMBL/GenBank/DDBJ whole genome shotgun (WGS) entry which is preliminary data.</text>
</comment>
<evidence type="ECO:0000313" key="7">
    <source>
        <dbReference type="EMBL" id="CAE8635734.1"/>
    </source>
</evidence>
<dbReference type="InterPro" id="IPR001288">
    <property type="entry name" value="Translation_initiation_fac_3"/>
</dbReference>
<comment type="similarity">
    <text evidence="1">Belongs to the IF-3 family.</text>
</comment>
<evidence type="ECO:0000256" key="3">
    <source>
        <dbReference type="ARBA" id="ARBA00022917"/>
    </source>
</evidence>
<evidence type="ECO:0000259" key="5">
    <source>
        <dbReference type="Pfam" id="PF05198"/>
    </source>
</evidence>
<dbReference type="Gene3D" id="3.30.110.10">
    <property type="entry name" value="Translation initiation factor 3 (IF-3), C-terminal domain"/>
    <property type="match status" value="1"/>
</dbReference>
<dbReference type="Pfam" id="PF05198">
    <property type="entry name" value="IF3_N"/>
    <property type="match status" value="1"/>
</dbReference>
<evidence type="ECO:0000256" key="2">
    <source>
        <dbReference type="ARBA" id="ARBA00022540"/>
    </source>
</evidence>